<organism evidence="1 2">
    <name type="scientific">Colwellia asteriadis</name>
    <dbReference type="NCBI Taxonomy" id="517723"/>
    <lineage>
        <taxon>Bacteria</taxon>
        <taxon>Pseudomonadati</taxon>
        <taxon>Pseudomonadota</taxon>
        <taxon>Gammaproteobacteria</taxon>
        <taxon>Alteromonadales</taxon>
        <taxon>Colwelliaceae</taxon>
        <taxon>Colwellia</taxon>
    </lineage>
</organism>
<name>A0ABP3WJK4_9GAMM</name>
<comment type="caution">
    <text evidence="1">The sequence shown here is derived from an EMBL/GenBank/DDBJ whole genome shotgun (WGS) entry which is preliminary data.</text>
</comment>
<sequence>MRESCEIDWYLQAELAYNKRFAMKDAVDEHIDDSLDKKLSISLWKKTKPKKFVFCNTVVFQPMK</sequence>
<proteinExistence type="predicted"/>
<evidence type="ECO:0000313" key="1">
    <source>
        <dbReference type="EMBL" id="GAA0813810.1"/>
    </source>
</evidence>
<dbReference type="EMBL" id="BAAAFA010000003">
    <property type="protein sequence ID" value="GAA0813810.1"/>
    <property type="molecule type" value="Genomic_DNA"/>
</dbReference>
<evidence type="ECO:0000313" key="2">
    <source>
        <dbReference type="Proteomes" id="UP001500021"/>
    </source>
</evidence>
<dbReference type="Proteomes" id="UP001500021">
    <property type="component" value="Unassembled WGS sequence"/>
</dbReference>
<accession>A0ABP3WJK4</accession>
<protein>
    <submittedName>
        <fullName evidence="1">Uncharacterized protein</fullName>
    </submittedName>
</protein>
<reference evidence="2" key="1">
    <citation type="journal article" date="2019" name="Int. J. Syst. Evol. Microbiol.">
        <title>The Global Catalogue of Microorganisms (GCM) 10K type strain sequencing project: providing services to taxonomists for standard genome sequencing and annotation.</title>
        <authorList>
            <consortium name="The Broad Institute Genomics Platform"/>
            <consortium name="The Broad Institute Genome Sequencing Center for Infectious Disease"/>
            <person name="Wu L."/>
            <person name="Ma J."/>
        </authorList>
    </citation>
    <scope>NUCLEOTIDE SEQUENCE [LARGE SCALE GENOMIC DNA]</scope>
    <source>
        <strain evidence="2">JCM 15608</strain>
    </source>
</reference>
<keyword evidence="2" id="KW-1185">Reference proteome</keyword>
<gene>
    <name evidence="1" type="ORF">GCM10009111_09710</name>
</gene>